<organism evidence="1 2">
    <name type="scientific">Arthrobacter russicus</name>
    <dbReference type="NCBI Taxonomy" id="172040"/>
    <lineage>
        <taxon>Bacteria</taxon>
        <taxon>Bacillati</taxon>
        <taxon>Actinomycetota</taxon>
        <taxon>Actinomycetes</taxon>
        <taxon>Micrococcales</taxon>
        <taxon>Micrococcaceae</taxon>
        <taxon>Arthrobacter</taxon>
    </lineage>
</organism>
<evidence type="ECO:0000313" key="2">
    <source>
        <dbReference type="Proteomes" id="UP001185069"/>
    </source>
</evidence>
<comment type="caution">
    <text evidence="1">The sequence shown here is derived from an EMBL/GenBank/DDBJ whole genome shotgun (WGS) entry which is preliminary data.</text>
</comment>
<keyword evidence="2" id="KW-1185">Reference proteome</keyword>
<name>A0ABU1J9Z2_9MICC</name>
<evidence type="ECO:0008006" key="3">
    <source>
        <dbReference type="Google" id="ProtNLM"/>
    </source>
</evidence>
<dbReference type="EMBL" id="JAVDQF010000001">
    <property type="protein sequence ID" value="MDR6269242.1"/>
    <property type="molecule type" value="Genomic_DNA"/>
</dbReference>
<sequence length="205" mass="20258">MKTSTSSARGGRTKWRRSAVLFVPSIAVVGVLAVGMAQGALAASFGVSGGNVKLTAESVSADGMSAYMGTASSTTGAGHPVMLAGITSASLRNMCASAVVDVPIFGPVSMNLFAGKDAPVEGSTITADASSLLGGDASVSGMQAGRDASTLDAAPGFTGTPGAFGFQAKNLSANNFKATAWQATGGTMKISGLELSMSAGVKECY</sequence>
<dbReference type="RefSeq" id="WP_296364429.1">
    <property type="nucleotide sequence ID" value="NZ_BAAAHY010000001.1"/>
</dbReference>
<proteinExistence type="predicted"/>
<dbReference type="Proteomes" id="UP001185069">
    <property type="component" value="Unassembled WGS sequence"/>
</dbReference>
<accession>A0ABU1J9Z2</accession>
<dbReference type="InterPro" id="IPR046198">
    <property type="entry name" value="DUF6230"/>
</dbReference>
<protein>
    <recommendedName>
        <fullName evidence="3">Cholesterol esterase</fullName>
    </recommendedName>
</protein>
<evidence type="ECO:0000313" key="1">
    <source>
        <dbReference type="EMBL" id="MDR6269242.1"/>
    </source>
</evidence>
<dbReference type="Pfam" id="PF19741">
    <property type="entry name" value="DUF6230"/>
    <property type="match status" value="1"/>
</dbReference>
<gene>
    <name evidence="1" type="ORF">JOE69_001480</name>
</gene>
<reference evidence="1 2" key="1">
    <citation type="submission" date="2023-07" db="EMBL/GenBank/DDBJ databases">
        <title>Sequencing the genomes of 1000 actinobacteria strains.</title>
        <authorList>
            <person name="Klenk H.-P."/>
        </authorList>
    </citation>
    <scope>NUCLEOTIDE SEQUENCE [LARGE SCALE GENOMIC DNA]</scope>
    <source>
        <strain evidence="1 2">DSM 14555</strain>
    </source>
</reference>